<dbReference type="GO" id="GO:0005739">
    <property type="term" value="C:mitochondrion"/>
    <property type="evidence" value="ECO:0007669"/>
    <property type="project" value="TreeGrafter"/>
</dbReference>
<dbReference type="PRINTS" id="PR00070">
    <property type="entry name" value="DHFR"/>
</dbReference>
<dbReference type="GO" id="GO:0004146">
    <property type="term" value="F:dihydrofolate reductase activity"/>
    <property type="evidence" value="ECO:0007669"/>
    <property type="project" value="UniProtKB-EC"/>
</dbReference>
<dbReference type="Pfam" id="PF00186">
    <property type="entry name" value="DHFR_1"/>
    <property type="match status" value="1"/>
</dbReference>
<evidence type="ECO:0000313" key="7">
    <source>
        <dbReference type="EMBL" id="QHT06074.1"/>
    </source>
</evidence>
<dbReference type="GO" id="GO:0046452">
    <property type="term" value="P:dihydrofolate metabolic process"/>
    <property type="evidence" value="ECO:0007669"/>
    <property type="project" value="TreeGrafter"/>
</dbReference>
<dbReference type="GO" id="GO:0046654">
    <property type="term" value="P:tetrahydrofolate biosynthetic process"/>
    <property type="evidence" value="ECO:0007669"/>
    <property type="project" value="InterPro"/>
</dbReference>
<dbReference type="PANTHER" id="PTHR48069">
    <property type="entry name" value="DIHYDROFOLATE REDUCTASE"/>
    <property type="match status" value="1"/>
</dbReference>
<evidence type="ECO:0000256" key="1">
    <source>
        <dbReference type="ARBA" id="ARBA00004903"/>
    </source>
</evidence>
<dbReference type="GO" id="GO:0046655">
    <property type="term" value="P:folic acid metabolic process"/>
    <property type="evidence" value="ECO:0007669"/>
    <property type="project" value="TreeGrafter"/>
</dbReference>
<dbReference type="InterPro" id="IPR024072">
    <property type="entry name" value="DHFR-like_dom_sf"/>
</dbReference>
<dbReference type="SUPFAM" id="SSF53597">
    <property type="entry name" value="Dihydrofolate reductase-like"/>
    <property type="match status" value="1"/>
</dbReference>
<proteinExistence type="predicted"/>
<evidence type="ECO:0000256" key="2">
    <source>
        <dbReference type="ARBA" id="ARBA00012856"/>
    </source>
</evidence>
<accession>A0A6C0CQW3</accession>
<protein>
    <recommendedName>
        <fullName evidence="2">dihydrofolate reductase</fullName>
        <ecNumber evidence="2">1.5.1.3</ecNumber>
    </recommendedName>
</protein>
<organism evidence="7">
    <name type="scientific">viral metagenome</name>
    <dbReference type="NCBI Taxonomy" id="1070528"/>
    <lineage>
        <taxon>unclassified sequences</taxon>
        <taxon>metagenomes</taxon>
        <taxon>organismal metagenomes</taxon>
    </lineage>
</organism>
<evidence type="ECO:0000259" key="6">
    <source>
        <dbReference type="PROSITE" id="PS51330"/>
    </source>
</evidence>
<keyword evidence="3" id="KW-0554">One-carbon metabolism</keyword>
<dbReference type="PANTHER" id="PTHR48069:SF3">
    <property type="entry name" value="DIHYDROFOLATE REDUCTASE"/>
    <property type="match status" value="1"/>
</dbReference>
<evidence type="ECO:0000256" key="5">
    <source>
        <dbReference type="ARBA" id="ARBA00023002"/>
    </source>
</evidence>
<feature type="domain" description="DHFR" evidence="6">
    <location>
        <begin position="1"/>
        <end position="165"/>
    </location>
</feature>
<dbReference type="PROSITE" id="PS00075">
    <property type="entry name" value="DHFR_1"/>
    <property type="match status" value="1"/>
</dbReference>
<dbReference type="Gene3D" id="3.40.430.10">
    <property type="entry name" value="Dihydrofolate Reductase, subunit A"/>
    <property type="match status" value="1"/>
</dbReference>
<keyword evidence="4" id="KW-0521">NADP</keyword>
<dbReference type="CDD" id="cd00209">
    <property type="entry name" value="DHFR"/>
    <property type="match status" value="1"/>
</dbReference>
<dbReference type="InterPro" id="IPR001796">
    <property type="entry name" value="DHFR_dom"/>
</dbReference>
<dbReference type="EMBL" id="MN739463">
    <property type="protein sequence ID" value="QHT06074.1"/>
    <property type="molecule type" value="Genomic_DNA"/>
</dbReference>
<dbReference type="InterPro" id="IPR012259">
    <property type="entry name" value="DHFR"/>
</dbReference>
<evidence type="ECO:0000256" key="3">
    <source>
        <dbReference type="ARBA" id="ARBA00022563"/>
    </source>
</evidence>
<name>A0A6C0CQW3_9ZZZZ</name>
<dbReference type="GO" id="GO:0050661">
    <property type="term" value="F:NADP binding"/>
    <property type="evidence" value="ECO:0007669"/>
    <property type="project" value="InterPro"/>
</dbReference>
<dbReference type="EC" id="1.5.1.3" evidence="2"/>
<evidence type="ECO:0000256" key="4">
    <source>
        <dbReference type="ARBA" id="ARBA00022857"/>
    </source>
</evidence>
<comment type="pathway">
    <text evidence="1">Cofactor biosynthesis; tetrahydrofolate biosynthesis; 5,6,7,8-tetrahydrofolate from 7,8-dihydrofolate: step 1/1.</text>
</comment>
<dbReference type="InterPro" id="IPR017925">
    <property type="entry name" value="DHFR_CS"/>
</dbReference>
<dbReference type="PROSITE" id="PS51330">
    <property type="entry name" value="DHFR_2"/>
    <property type="match status" value="1"/>
</dbReference>
<dbReference type="GO" id="GO:0006730">
    <property type="term" value="P:one-carbon metabolic process"/>
    <property type="evidence" value="ECO:0007669"/>
    <property type="project" value="UniProtKB-KW"/>
</dbReference>
<dbReference type="AlphaFoldDB" id="A0A6C0CQW3"/>
<sequence>MNIIVALCKNRGIGFKNTIPWHLPSDLERFKFLTTINSHKIENNVIMGRKTWESLPKKVRPLPKRKNIIISSKTDIINHKDVIIHNNIESIKNYNSANTWIIGGNAIYKYCLDNDLVKSIYLTVIYEDYDCDVFFPEIPDNFTMKLHTQIKKENNICFNYQYWKRN</sequence>
<keyword evidence="5" id="KW-0560">Oxidoreductase</keyword>
<reference evidence="7" key="1">
    <citation type="journal article" date="2020" name="Nature">
        <title>Giant virus diversity and host interactions through global metagenomics.</title>
        <authorList>
            <person name="Schulz F."/>
            <person name="Roux S."/>
            <person name="Paez-Espino D."/>
            <person name="Jungbluth S."/>
            <person name="Walsh D.A."/>
            <person name="Denef V.J."/>
            <person name="McMahon K.D."/>
            <person name="Konstantinidis K.T."/>
            <person name="Eloe-Fadrosh E.A."/>
            <person name="Kyrpides N.C."/>
            <person name="Woyke T."/>
        </authorList>
    </citation>
    <scope>NUCLEOTIDE SEQUENCE</scope>
    <source>
        <strain evidence="7">GVMAG-M-3300021425-14</strain>
    </source>
</reference>